<dbReference type="Proteomes" id="UP000324575">
    <property type="component" value="Unassembled WGS sequence"/>
</dbReference>
<evidence type="ECO:0000259" key="7">
    <source>
        <dbReference type="SMART" id="SM00905"/>
    </source>
</evidence>
<evidence type="ECO:0000256" key="3">
    <source>
        <dbReference type="ARBA" id="ARBA00005708"/>
    </source>
</evidence>
<proteinExistence type="inferred from homology"/>
<dbReference type="NCBIfam" id="TIGR00526">
    <property type="entry name" value="folB_dom"/>
    <property type="match status" value="1"/>
</dbReference>
<reference evidence="8 9" key="1">
    <citation type="submission" date="2019-03" db="EMBL/GenBank/DDBJ databases">
        <title>Single cell metagenomics reveals metabolic interactions within the superorganism composed of flagellate Streblomastix strix and complex community of Bacteroidetes bacteria on its surface.</title>
        <authorList>
            <person name="Treitli S.C."/>
            <person name="Kolisko M."/>
            <person name="Husnik F."/>
            <person name="Keeling P."/>
            <person name="Hampl V."/>
        </authorList>
    </citation>
    <scope>NUCLEOTIDE SEQUENCE [LARGE SCALE GENOMIC DNA]</scope>
    <source>
        <strain evidence="8">St1</strain>
    </source>
</reference>
<dbReference type="Pfam" id="PF02152">
    <property type="entry name" value="FolB"/>
    <property type="match status" value="1"/>
</dbReference>
<dbReference type="SUPFAM" id="SSF55620">
    <property type="entry name" value="Tetrahydrobiopterin biosynthesis enzymes-like"/>
    <property type="match status" value="1"/>
</dbReference>
<sequence length="116" mass="13506">MQYLELNGLIFHSYHGVMPQERKVGNRYTIDLTLYFDFQRASQTDNLDDTINYASVYESIKQEMAIPSNLIEHVADRIIQRIKRDFPRIETVAIRLAKRNPPFGGDVKEVAVCMKK</sequence>
<comment type="pathway">
    <text evidence="2 6">Cofactor biosynthesis; tetrahydrofolate biosynthesis; 2-amino-4-hydroxy-6-hydroxymethyl-7,8-dihydropteridine diphosphate from 7,8-dihydroneopterin triphosphate: step 3/4.</text>
</comment>
<dbReference type="GO" id="GO:0004150">
    <property type="term" value="F:dihydroneopterin aldolase activity"/>
    <property type="evidence" value="ECO:0007669"/>
    <property type="project" value="UniProtKB-UniRule"/>
</dbReference>
<evidence type="ECO:0000313" key="9">
    <source>
        <dbReference type="Proteomes" id="UP000324575"/>
    </source>
</evidence>
<comment type="caution">
    <text evidence="8">The sequence shown here is derived from an EMBL/GenBank/DDBJ whole genome shotgun (WGS) entry which is preliminary data.</text>
</comment>
<dbReference type="Gene3D" id="3.30.1130.10">
    <property type="match status" value="1"/>
</dbReference>
<dbReference type="PANTHER" id="PTHR42844">
    <property type="entry name" value="DIHYDRONEOPTERIN ALDOLASE 1-RELATED"/>
    <property type="match status" value="1"/>
</dbReference>
<dbReference type="AlphaFoldDB" id="A0A5M8NV61"/>
<gene>
    <name evidence="8" type="ORF">EZS26_002843</name>
</gene>
<dbReference type="EMBL" id="SNRX01000034">
    <property type="protein sequence ID" value="KAA6300991.1"/>
    <property type="molecule type" value="Genomic_DNA"/>
</dbReference>
<accession>A0A5M8NV61</accession>
<protein>
    <recommendedName>
        <fullName evidence="6">7,8-dihydroneopterin aldolase</fullName>
        <ecNumber evidence="6">4.1.2.25</ecNumber>
    </recommendedName>
</protein>
<evidence type="ECO:0000256" key="5">
    <source>
        <dbReference type="ARBA" id="ARBA00023239"/>
    </source>
</evidence>
<evidence type="ECO:0000256" key="1">
    <source>
        <dbReference type="ARBA" id="ARBA00001353"/>
    </source>
</evidence>
<dbReference type="GO" id="GO:0046656">
    <property type="term" value="P:folic acid biosynthetic process"/>
    <property type="evidence" value="ECO:0007669"/>
    <property type="project" value="UniProtKB-UniRule"/>
</dbReference>
<dbReference type="CDD" id="cd00534">
    <property type="entry name" value="DHNA_DHNTPE"/>
    <property type="match status" value="1"/>
</dbReference>
<dbReference type="GO" id="GO:0005737">
    <property type="term" value="C:cytoplasm"/>
    <property type="evidence" value="ECO:0007669"/>
    <property type="project" value="TreeGrafter"/>
</dbReference>
<keyword evidence="4 6" id="KW-0289">Folate biosynthesis</keyword>
<comment type="catalytic activity">
    <reaction evidence="1 6">
        <text>7,8-dihydroneopterin = 6-hydroxymethyl-7,8-dihydropterin + glycolaldehyde</text>
        <dbReference type="Rhea" id="RHEA:10540"/>
        <dbReference type="ChEBI" id="CHEBI:17001"/>
        <dbReference type="ChEBI" id="CHEBI:17071"/>
        <dbReference type="ChEBI" id="CHEBI:44841"/>
        <dbReference type="EC" id="4.1.2.25"/>
    </reaction>
</comment>
<dbReference type="EC" id="4.1.2.25" evidence="6"/>
<dbReference type="InterPro" id="IPR006156">
    <property type="entry name" value="Dihydroneopterin_aldolase"/>
</dbReference>
<dbReference type="InterPro" id="IPR043133">
    <property type="entry name" value="GTP-CH-I_C/QueF"/>
</dbReference>
<comment type="function">
    <text evidence="6">Catalyzes the conversion of 7,8-dihydroneopterin to 6-hydroxymethyl-7,8-dihydropterin.</text>
</comment>
<comment type="similarity">
    <text evidence="3 6">Belongs to the DHNA family.</text>
</comment>
<evidence type="ECO:0000256" key="2">
    <source>
        <dbReference type="ARBA" id="ARBA00005013"/>
    </source>
</evidence>
<organism evidence="8 9">
    <name type="scientific">Candidatus Ordinivivax streblomastigis</name>
    <dbReference type="NCBI Taxonomy" id="2540710"/>
    <lineage>
        <taxon>Bacteria</taxon>
        <taxon>Pseudomonadati</taxon>
        <taxon>Bacteroidota</taxon>
        <taxon>Bacteroidia</taxon>
        <taxon>Bacteroidales</taxon>
        <taxon>Candidatus Ordinivivax</taxon>
    </lineage>
</organism>
<feature type="domain" description="Dihydroneopterin aldolase/epimerase" evidence="7">
    <location>
        <begin position="4"/>
        <end position="116"/>
    </location>
</feature>
<evidence type="ECO:0000256" key="4">
    <source>
        <dbReference type="ARBA" id="ARBA00022909"/>
    </source>
</evidence>
<dbReference type="PANTHER" id="PTHR42844:SF1">
    <property type="entry name" value="DIHYDRONEOPTERIN ALDOLASE 1-RELATED"/>
    <property type="match status" value="1"/>
</dbReference>
<dbReference type="GO" id="GO:0046654">
    <property type="term" value="P:tetrahydrofolate biosynthetic process"/>
    <property type="evidence" value="ECO:0007669"/>
    <property type="project" value="UniProtKB-UniRule"/>
</dbReference>
<evidence type="ECO:0000313" key="8">
    <source>
        <dbReference type="EMBL" id="KAA6300991.1"/>
    </source>
</evidence>
<name>A0A5M8NV61_9BACT</name>
<dbReference type="InterPro" id="IPR006157">
    <property type="entry name" value="FolB_dom"/>
</dbReference>
<keyword evidence="5 6" id="KW-0456">Lyase</keyword>
<dbReference type="SMART" id="SM00905">
    <property type="entry name" value="FolB"/>
    <property type="match status" value="1"/>
</dbReference>
<dbReference type="NCBIfam" id="TIGR00525">
    <property type="entry name" value="folB"/>
    <property type="match status" value="1"/>
</dbReference>
<dbReference type="UniPathway" id="UPA00077">
    <property type="reaction ID" value="UER00154"/>
</dbReference>
<evidence type="ECO:0000256" key="6">
    <source>
        <dbReference type="RuleBase" id="RU362079"/>
    </source>
</evidence>